<evidence type="ECO:0000313" key="1">
    <source>
        <dbReference type="EMBL" id="GAA1681394.1"/>
    </source>
</evidence>
<accession>A0ABN2H3G8</accession>
<sequence>MTVIESTVVTKPTYRVVVALRDGFYGASSGSGFSNRDFLIALTRLLPPGCLVVMPSRIQDVTLPQMLTIIVWRGFGRRSTKSNWMHGVKVRICILLHCRETGP</sequence>
<reference evidence="1 2" key="1">
    <citation type="journal article" date="2019" name="Int. J. Syst. Evol. Microbiol.">
        <title>The Global Catalogue of Microorganisms (GCM) 10K type strain sequencing project: providing services to taxonomists for standard genome sequencing and annotation.</title>
        <authorList>
            <consortium name="The Broad Institute Genomics Platform"/>
            <consortium name="The Broad Institute Genome Sequencing Center for Infectious Disease"/>
            <person name="Wu L."/>
            <person name="Ma J."/>
        </authorList>
    </citation>
    <scope>NUCLEOTIDE SEQUENCE [LARGE SCALE GENOMIC DNA]</scope>
    <source>
        <strain evidence="1 2">JCM 13929</strain>
    </source>
</reference>
<keyword evidence="2" id="KW-1185">Reference proteome</keyword>
<evidence type="ECO:0000313" key="2">
    <source>
        <dbReference type="Proteomes" id="UP001500064"/>
    </source>
</evidence>
<protein>
    <submittedName>
        <fullName evidence="1">Uncharacterized protein</fullName>
    </submittedName>
</protein>
<proteinExistence type="predicted"/>
<gene>
    <name evidence="1" type="ORF">GCM10009733_092590</name>
</gene>
<organism evidence="1 2">
    <name type="scientific">Nonomuraea maheshkhaliensis</name>
    <dbReference type="NCBI Taxonomy" id="419590"/>
    <lineage>
        <taxon>Bacteria</taxon>
        <taxon>Bacillati</taxon>
        <taxon>Actinomycetota</taxon>
        <taxon>Actinomycetes</taxon>
        <taxon>Streptosporangiales</taxon>
        <taxon>Streptosporangiaceae</taxon>
        <taxon>Nonomuraea</taxon>
    </lineage>
</organism>
<name>A0ABN2H3G8_9ACTN</name>
<dbReference type="Proteomes" id="UP001500064">
    <property type="component" value="Unassembled WGS sequence"/>
</dbReference>
<dbReference type="EMBL" id="BAAAMU010000124">
    <property type="protein sequence ID" value="GAA1681394.1"/>
    <property type="molecule type" value="Genomic_DNA"/>
</dbReference>
<comment type="caution">
    <text evidence="1">The sequence shown here is derived from an EMBL/GenBank/DDBJ whole genome shotgun (WGS) entry which is preliminary data.</text>
</comment>
<dbReference type="RefSeq" id="WP_346113379.1">
    <property type="nucleotide sequence ID" value="NZ_BAAAMU010000124.1"/>
</dbReference>